<accession>A0A0C1ZMW0</accession>
<evidence type="ECO:0000313" key="5">
    <source>
        <dbReference type="Proteomes" id="UP000031599"/>
    </source>
</evidence>
<reference evidence="4 5" key="1">
    <citation type="submission" date="2014-12" db="EMBL/GenBank/DDBJ databases">
        <title>Genome assembly of Enhygromyxa salina DSM 15201.</title>
        <authorList>
            <person name="Sharma G."/>
            <person name="Subramanian S."/>
        </authorList>
    </citation>
    <scope>NUCLEOTIDE SEQUENCE [LARGE SCALE GENOMIC DNA]</scope>
    <source>
        <strain evidence="4 5">DSM 15201</strain>
    </source>
</reference>
<feature type="active site" description="Nucleophile" evidence="2">
    <location>
        <position position="35"/>
    </location>
</feature>
<protein>
    <submittedName>
        <fullName evidence="4">Patatin</fullName>
    </submittedName>
</protein>
<dbReference type="Gene3D" id="3.40.1090.10">
    <property type="entry name" value="Cytosolic phospholipase A2 catalytic domain"/>
    <property type="match status" value="1"/>
</dbReference>
<name>A0A0C1ZMW0_9BACT</name>
<comment type="caution">
    <text evidence="2">Lacks conserved residue(s) required for the propagation of feature annotation.</text>
</comment>
<feature type="active site" description="Proton acceptor" evidence="2">
    <location>
        <position position="201"/>
    </location>
</feature>
<feature type="short sequence motif" description="GXSXG" evidence="2">
    <location>
        <begin position="33"/>
        <end position="37"/>
    </location>
</feature>
<gene>
    <name evidence="4" type="ORF">DB30_01493</name>
</gene>
<organism evidence="4 5">
    <name type="scientific">Enhygromyxa salina</name>
    <dbReference type="NCBI Taxonomy" id="215803"/>
    <lineage>
        <taxon>Bacteria</taxon>
        <taxon>Pseudomonadati</taxon>
        <taxon>Myxococcota</taxon>
        <taxon>Polyangia</taxon>
        <taxon>Nannocystales</taxon>
        <taxon>Nannocystaceae</taxon>
        <taxon>Enhygromyxa</taxon>
    </lineage>
</organism>
<comment type="caution">
    <text evidence="4">The sequence shown here is derived from an EMBL/GenBank/DDBJ whole genome shotgun (WGS) entry which is preliminary data.</text>
</comment>
<evidence type="ECO:0000256" key="1">
    <source>
        <dbReference type="ARBA" id="ARBA00023098"/>
    </source>
</evidence>
<dbReference type="GO" id="GO:0016787">
    <property type="term" value="F:hydrolase activity"/>
    <property type="evidence" value="ECO:0007669"/>
    <property type="project" value="UniProtKB-UniRule"/>
</dbReference>
<keyword evidence="2" id="KW-0378">Hydrolase</keyword>
<dbReference type="AlphaFoldDB" id="A0A0C1ZMW0"/>
<keyword evidence="2" id="KW-0442">Lipid degradation</keyword>
<dbReference type="GO" id="GO:0016042">
    <property type="term" value="P:lipid catabolic process"/>
    <property type="evidence" value="ECO:0007669"/>
    <property type="project" value="UniProtKB-UniRule"/>
</dbReference>
<evidence type="ECO:0000256" key="2">
    <source>
        <dbReference type="PROSITE-ProRule" id="PRU01161"/>
    </source>
</evidence>
<feature type="domain" description="PNPLA" evidence="3">
    <location>
        <begin position="1"/>
        <end position="214"/>
    </location>
</feature>
<dbReference type="InterPro" id="IPR016035">
    <property type="entry name" value="Acyl_Trfase/lysoPLipase"/>
</dbReference>
<dbReference type="SUPFAM" id="SSF52151">
    <property type="entry name" value="FabD/lysophospholipase-like"/>
    <property type="match status" value="1"/>
</dbReference>
<keyword evidence="1 2" id="KW-0443">Lipid metabolism</keyword>
<dbReference type="EMBL" id="JMCC02000132">
    <property type="protein sequence ID" value="KIG12418.1"/>
    <property type="molecule type" value="Genomic_DNA"/>
</dbReference>
<dbReference type="Proteomes" id="UP000031599">
    <property type="component" value="Unassembled WGS sequence"/>
</dbReference>
<sequence>MRGAYQVGVIDGIVELLGRRGGAGEPLFNSFTGSSIGAINTAYLAANADRADHRIDGLVRLWNNLDATQVLRLSPSSLLWGWPRLRVPCRRQDVTITSGYIGRSLFDPRPVQALLAREIDWDRLHANVRSSLVEAVMIGAHDIQEGRSTMFAELAAGVQLRSYPHPVRTLLERITLERVQASTALPFMFPAQAIGGRYYMDSGLSLATPVLPALRVDADRVVLISLHEQDRLEPQAALEYPSVIYLIGQICASLLLDPDLSSLQTLLQTNRVFTALAKTIDPPQMVDVVQEFAAHQVLPYRPIPTLVFRPSENIALLTAAFIREELAGDRLGLVWRALLRGAGNEDVVGHQALLASILFLDGRLATRLIDLGRRDAYAARDQIVSFFAG</sequence>
<dbReference type="PROSITE" id="PS51635">
    <property type="entry name" value="PNPLA"/>
    <property type="match status" value="1"/>
</dbReference>
<dbReference type="InterPro" id="IPR002641">
    <property type="entry name" value="PNPLA_dom"/>
</dbReference>
<dbReference type="Pfam" id="PF01734">
    <property type="entry name" value="Patatin"/>
    <property type="match status" value="1"/>
</dbReference>
<proteinExistence type="predicted"/>
<evidence type="ECO:0000313" key="4">
    <source>
        <dbReference type="EMBL" id="KIG12418.1"/>
    </source>
</evidence>
<evidence type="ECO:0000259" key="3">
    <source>
        <dbReference type="PROSITE" id="PS51635"/>
    </source>
</evidence>